<comment type="caution">
    <text evidence="2">The sequence shown here is derived from an EMBL/GenBank/DDBJ whole genome shotgun (WGS) entry which is preliminary data.</text>
</comment>
<keyword evidence="1" id="KW-0732">Signal</keyword>
<feature type="signal peptide" evidence="1">
    <location>
        <begin position="1"/>
        <end position="19"/>
    </location>
</feature>
<name>A0ABN9GB10_9NEOB</name>
<evidence type="ECO:0000256" key="1">
    <source>
        <dbReference type="SAM" id="SignalP"/>
    </source>
</evidence>
<dbReference type="Proteomes" id="UP001162483">
    <property type="component" value="Unassembled WGS sequence"/>
</dbReference>
<sequence length="121" mass="13637">MKITLAFLLLGTCLVFSDARSVPKKPVHEIESFSHARMLSGPLTRWRELQGCDHRCTPVERSCKLRAIIADCFLLLNVISNDLGVGVKKLLSMKTDLKITILIDYLGTNDYESYANHVEKT</sequence>
<organism evidence="2 3">
    <name type="scientific">Staurois parvus</name>
    <dbReference type="NCBI Taxonomy" id="386267"/>
    <lineage>
        <taxon>Eukaryota</taxon>
        <taxon>Metazoa</taxon>
        <taxon>Chordata</taxon>
        <taxon>Craniata</taxon>
        <taxon>Vertebrata</taxon>
        <taxon>Euteleostomi</taxon>
        <taxon>Amphibia</taxon>
        <taxon>Batrachia</taxon>
        <taxon>Anura</taxon>
        <taxon>Neobatrachia</taxon>
        <taxon>Ranoidea</taxon>
        <taxon>Ranidae</taxon>
        <taxon>Staurois</taxon>
    </lineage>
</organism>
<dbReference type="EMBL" id="CATNWA010018304">
    <property type="protein sequence ID" value="CAI9606612.1"/>
    <property type="molecule type" value="Genomic_DNA"/>
</dbReference>
<feature type="non-terminal residue" evidence="2">
    <location>
        <position position="121"/>
    </location>
</feature>
<gene>
    <name evidence="2" type="ORF">SPARVUS_LOCUS13806825</name>
</gene>
<keyword evidence="3" id="KW-1185">Reference proteome</keyword>
<feature type="chain" id="PRO_5046059093" evidence="1">
    <location>
        <begin position="20"/>
        <end position="121"/>
    </location>
</feature>
<evidence type="ECO:0000313" key="3">
    <source>
        <dbReference type="Proteomes" id="UP001162483"/>
    </source>
</evidence>
<evidence type="ECO:0000313" key="2">
    <source>
        <dbReference type="EMBL" id="CAI9606612.1"/>
    </source>
</evidence>
<proteinExistence type="predicted"/>
<protein>
    <submittedName>
        <fullName evidence="2">Uncharacterized protein</fullName>
    </submittedName>
</protein>
<reference evidence="2" key="1">
    <citation type="submission" date="2023-05" db="EMBL/GenBank/DDBJ databases">
        <authorList>
            <person name="Stuckert A."/>
        </authorList>
    </citation>
    <scope>NUCLEOTIDE SEQUENCE</scope>
</reference>
<accession>A0ABN9GB10</accession>